<keyword evidence="1" id="KW-0472">Membrane</keyword>
<feature type="transmembrane region" description="Helical" evidence="1">
    <location>
        <begin position="59"/>
        <end position="81"/>
    </location>
</feature>
<accession>D5A9U7</accession>
<sequence length="313" mass="35272">MEREAEELPLLGVVGEEAFNILLCSKAMEREEEELPLLGGEEALDILLCSSRSELVRTLAFTLLLPLSFATLLLCLMAGPLELYKSNQHTLCKGAGLVQPITWESRGFPPLWTTNGVFEFWMLSTAAVMYTAASMYTANVVSFANTMTVVPRFWKRLAVTFLWFFTIVLAHTTAYILAFFLLMYYTVGFDKYVNSREFLFNSIPIFAFFFCVLVYINMIGYLASFISVLQEQYYSLAAMLERKHLIKGKRTTVLSLVMLYFVFIVGVGHFLYSVARLEVCGGAGIVARAVHVTFLGGLLCLVMFWGLVVQTEL</sequence>
<dbReference type="PANTHER" id="PTHR33133">
    <property type="entry name" value="OS08G0107100 PROTEIN-RELATED"/>
    <property type="match status" value="1"/>
</dbReference>
<feature type="transmembrane region" description="Helical" evidence="1">
    <location>
        <begin position="157"/>
        <end position="185"/>
    </location>
</feature>
<feature type="transmembrane region" description="Helical" evidence="1">
    <location>
        <begin position="205"/>
        <end position="230"/>
    </location>
</feature>
<proteinExistence type="evidence at transcript level"/>
<feature type="transmembrane region" description="Helical" evidence="1">
    <location>
        <begin position="120"/>
        <end position="145"/>
    </location>
</feature>
<organism evidence="2">
    <name type="scientific">Picea sitchensis</name>
    <name type="common">Sitka spruce</name>
    <name type="synonym">Pinus sitchensis</name>
    <dbReference type="NCBI Taxonomy" id="3332"/>
    <lineage>
        <taxon>Eukaryota</taxon>
        <taxon>Viridiplantae</taxon>
        <taxon>Streptophyta</taxon>
        <taxon>Embryophyta</taxon>
        <taxon>Tracheophyta</taxon>
        <taxon>Spermatophyta</taxon>
        <taxon>Pinopsida</taxon>
        <taxon>Pinidae</taxon>
        <taxon>Conifers I</taxon>
        <taxon>Pinales</taxon>
        <taxon>Pinaceae</taxon>
        <taxon>Picea</taxon>
    </lineage>
</organism>
<dbReference type="AlphaFoldDB" id="D5A9U7"/>
<dbReference type="PANTHER" id="PTHR33133:SF1">
    <property type="entry name" value="EXPRESSED PROTEIN-RELATED"/>
    <property type="match status" value="1"/>
</dbReference>
<protein>
    <submittedName>
        <fullName evidence="2">Uncharacterized protein</fullName>
    </submittedName>
</protein>
<keyword evidence="1" id="KW-0812">Transmembrane</keyword>
<feature type="transmembrane region" description="Helical" evidence="1">
    <location>
        <begin position="251"/>
        <end position="273"/>
    </location>
</feature>
<reference evidence="2" key="1">
    <citation type="submission" date="2010-04" db="EMBL/GenBank/DDBJ databases">
        <authorList>
            <person name="Reid K.E."/>
            <person name="Liao N."/>
            <person name="Chan S."/>
            <person name="Docking R."/>
            <person name="Taylor G."/>
            <person name="Moore R."/>
            <person name="Mayo M."/>
            <person name="Munro S."/>
            <person name="King J."/>
            <person name="Yanchuk A."/>
            <person name="Holt R."/>
            <person name="Jones S."/>
            <person name="Marra M."/>
            <person name="Ritland C.E."/>
            <person name="Ritland K."/>
            <person name="Bohlmann J."/>
        </authorList>
    </citation>
    <scope>NUCLEOTIDE SEQUENCE</scope>
    <source>
        <tissue evidence="2">Bud</tissue>
    </source>
</reference>
<keyword evidence="1" id="KW-1133">Transmembrane helix</keyword>
<dbReference type="EMBL" id="BT122970">
    <property type="protein sequence ID" value="ADE76316.1"/>
    <property type="molecule type" value="mRNA"/>
</dbReference>
<evidence type="ECO:0000256" key="1">
    <source>
        <dbReference type="SAM" id="Phobius"/>
    </source>
</evidence>
<name>D5A9U7_PICSI</name>
<feature type="transmembrane region" description="Helical" evidence="1">
    <location>
        <begin position="285"/>
        <end position="308"/>
    </location>
</feature>
<evidence type="ECO:0000313" key="2">
    <source>
        <dbReference type="EMBL" id="ADE76316.1"/>
    </source>
</evidence>